<feature type="chain" id="PRO_5018595989" description="Chitin-binding type-1 domain-containing protein" evidence="7">
    <location>
        <begin position="21"/>
        <end position="861"/>
    </location>
</feature>
<protein>
    <recommendedName>
        <fullName evidence="8">Chitin-binding type-1 domain-containing protein</fullName>
    </recommendedName>
</protein>
<dbReference type="Proteomes" id="UP000792063">
    <property type="component" value="Unassembled WGS sequence"/>
</dbReference>
<dbReference type="Gene3D" id="3.30.20.10">
    <property type="entry name" value="Endochitinase, domain 2"/>
    <property type="match status" value="1"/>
</dbReference>
<dbReference type="PANTHER" id="PTHR22595:SF79">
    <property type="entry name" value="CHITINASE 12"/>
    <property type="match status" value="1"/>
</dbReference>
<dbReference type="InterPro" id="IPR000726">
    <property type="entry name" value="Glyco_hydro_19_cat"/>
</dbReference>
<comment type="caution">
    <text evidence="5">Lacks conserved residue(s) required for the propagation of feature annotation.</text>
</comment>
<reference evidence="9" key="3">
    <citation type="submission" date="2020-06" db="EMBL/GenBank/DDBJ databases">
        <authorList>
            <person name="Studholme D.J."/>
        </authorList>
    </citation>
    <scope>NUCLEOTIDE SEQUENCE</scope>
    <source>
        <strain evidence="9">NZFS 3630</strain>
    </source>
</reference>
<dbReference type="EMBL" id="MBDN02000304">
    <property type="protein sequence ID" value="RLN76605.1"/>
    <property type="molecule type" value="Genomic_DNA"/>
</dbReference>
<dbReference type="PROSITE" id="PS00026">
    <property type="entry name" value="CHIT_BIND_I_1"/>
    <property type="match status" value="3"/>
</dbReference>
<dbReference type="GO" id="GO:0006952">
    <property type="term" value="P:defense response"/>
    <property type="evidence" value="ECO:0007669"/>
    <property type="project" value="UniProtKB-KW"/>
</dbReference>
<keyword evidence="11" id="KW-1185">Reference proteome</keyword>
<keyword evidence="6" id="KW-1133">Transmembrane helix</keyword>
<dbReference type="STRING" id="325452.A0A3R7HTK2"/>
<evidence type="ECO:0000256" key="3">
    <source>
        <dbReference type="ARBA" id="ARBA00022821"/>
    </source>
</evidence>
<dbReference type="AlphaFoldDB" id="A0A3R7HTK2"/>
<evidence type="ECO:0000313" key="10">
    <source>
        <dbReference type="EMBL" id="RLN76605.1"/>
    </source>
</evidence>
<reference evidence="10 11" key="2">
    <citation type="submission" date="2018-07" db="EMBL/GenBank/DDBJ databases">
        <title>Genome sequencing of oomycete isolates from Chile give support for New Zealand origin for Phytophthora kernoviae and make available the first Nothophytophthora sp. genome.</title>
        <authorList>
            <person name="Studholme D.J."/>
            <person name="Sanfuentes E."/>
            <person name="Panda P."/>
            <person name="Hill R."/>
            <person name="Sambles C."/>
            <person name="Grant M."/>
            <person name="Williams N.M."/>
            <person name="Mcdougal R.L."/>
        </authorList>
    </citation>
    <scope>NUCLEOTIDE SEQUENCE [LARGE SCALE GENOMIC DNA]</scope>
    <source>
        <strain evidence="10">Chile4</strain>
    </source>
</reference>
<feature type="disulfide bond" evidence="5">
    <location>
        <begin position="289"/>
        <end position="303"/>
    </location>
</feature>
<feature type="disulfide bond" evidence="5">
    <location>
        <begin position="488"/>
        <end position="503"/>
    </location>
</feature>
<dbReference type="InterPro" id="IPR023346">
    <property type="entry name" value="Lysozyme-like_dom_sf"/>
</dbReference>
<proteinExistence type="predicted"/>
<dbReference type="Proteomes" id="UP000285624">
    <property type="component" value="Unassembled WGS sequence"/>
</dbReference>
<name>A0A3R7HTK2_9STRA</name>
<dbReference type="Gene3D" id="3.30.60.10">
    <property type="entry name" value="Endochitinase-like"/>
    <property type="match status" value="3"/>
</dbReference>
<dbReference type="GO" id="GO:0016998">
    <property type="term" value="P:cell wall macromolecule catabolic process"/>
    <property type="evidence" value="ECO:0007669"/>
    <property type="project" value="InterPro"/>
</dbReference>
<evidence type="ECO:0000256" key="4">
    <source>
        <dbReference type="ARBA" id="ARBA00023157"/>
    </source>
</evidence>
<feature type="domain" description="Chitin-binding type-1" evidence="8">
    <location>
        <begin position="215"/>
        <end position="267"/>
    </location>
</feature>
<evidence type="ECO:0000256" key="2">
    <source>
        <dbReference type="ARBA" id="ARBA00022729"/>
    </source>
</evidence>
<keyword evidence="3" id="KW-0611">Plant defense</keyword>
<dbReference type="PANTHER" id="PTHR22595">
    <property type="entry name" value="CHITINASE-RELATED"/>
    <property type="match status" value="1"/>
</dbReference>
<dbReference type="SUPFAM" id="SSF57016">
    <property type="entry name" value="Plant lectins/antimicrobial peptides"/>
    <property type="match status" value="3"/>
</dbReference>
<dbReference type="Pfam" id="PF00187">
    <property type="entry name" value="Chitin_bind_1"/>
    <property type="match status" value="3"/>
</dbReference>
<reference evidence="9" key="1">
    <citation type="journal article" date="2015" name="Genom Data">
        <title>Genome sequences of six Phytophthora species associated with forests in New Zealand.</title>
        <authorList>
            <person name="Studholme D.J."/>
            <person name="McDougal R.L."/>
            <person name="Sambles C."/>
            <person name="Hansen E."/>
            <person name="Hardy G."/>
            <person name="Grant M."/>
            <person name="Ganley R.J."/>
            <person name="Williams N.M."/>
        </authorList>
    </citation>
    <scope>NUCLEOTIDE SEQUENCE</scope>
    <source>
        <strain evidence="9">NZFS 3630</strain>
    </source>
</reference>
<dbReference type="InterPro" id="IPR001002">
    <property type="entry name" value="Chitin-bd_1"/>
</dbReference>
<evidence type="ECO:0000313" key="9">
    <source>
        <dbReference type="EMBL" id="KAG2515409.1"/>
    </source>
</evidence>
<feature type="domain" description="Chitin-binding type-1" evidence="8">
    <location>
        <begin position="485"/>
        <end position="531"/>
    </location>
</feature>
<evidence type="ECO:0000313" key="11">
    <source>
        <dbReference type="Proteomes" id="UP000285624"/>
    </source>
</evidence>
<dbReference type="Gene3D" id="1.10.530.10">
    <property type="match status" value="1"/>
</dbReference>
<gene>
    <name evidence="10" type="ORF">BBO99_00007417</name>
    <name evidence="9" type="ORF">JM18_007821</name>
</gene>
<dbReference type="Pfam" id="PF00182">
    <property type="entry name" value="Glyco_hydro_19"/>
    <property type="match status" value="1"/>
</dbReference>
<dbReference type="CDD" id="cd00035">
    <property type="entry name" value="ChtBD1"/>
    <property type="match status" value="3"/>
</dbReference>
<feature type="disulfide bond" evidence="5">
    <location>
        <begin position="275"/>
        <end position="290"/>
    </location>
</feature>
<dbReference type="InterPro" id="IPR036861">
    <property type="entry name" value="Endochitinase-like_sf"/>
</dbReference>
<keyword evidence="6" id="KW-0812">Transmembrane</keyword>
<accession>A0A3R7HTK2</accession>
<organism evidence="10 11">
    <name type="scientific">Phytophthora kernoviae</name>
    <dbReference type="NCBI Taxonomy" id="325452"/>
    <lineage>
        <taxon>Eukaryota</taxon>
        <taxon>Sar</taxon>
        <taxon>Stramenopiles</taxon>
        <taxon>Oomycota</taxon>
        <taxon>Peronosporomycetes</taxon>
        <taxon>Peronosporales</taxon>
        <taxon>Peronosporaceae</taxon>
        <taxon>Phytophthora</taxon>
    </lineage>
</organism>
<evidence type="ECO:0000259" key="8">
    <source>
        <dbReference type="PROSITE" id="PS50941"/>
    </source>
</evidence>
<keyword evidence="4 5" id="KW-1015">Disulfide bond</keyword>
<dbReference type="GO" id="GO:0051707">
    <property type="term" value="P:response to other organism"/>
    <property type="evidence" value="ECO:0007669"/>
    <property type="project" value="UniProtKB-ARBA"/>
</dbReference>
<dbReference type="GO" id="GO:0006032">
    <property type="term" value="P:chitin catabolic process"/>
    <property type="evidence" value="ECO:0007669"/>
    <property type="project" value="InterPro"/>
</dbReference>
<dbReference type="GO" id="GO:0004568">
    <property type="term" value="F:chitinase activity"/>
    <property type="evidence" value="ECO:0007669"/>
    <property type="project" value="InterPro"/>
</dbReference>
<dbReference type="GO" id="GO:0008061">
    <property type="term" value="F:chitin binding"/>
    <property type="evidence" value="ECO:0007669"/>
    <property type="project" value="UniProtKB-UniRule"/>
</dbReference>
<dbReference type="PROSITE" id="PS50941">
    <property type="entry name" value="CHIT_BIND_I_2"/>
    <property type="match status" value="3"/>
</dbReference>
<keyword evidence="6" id="KW-0472">Membrane</keyword>
<evidence type="ECO:0000256" key="7">
    <source>
        <dbReference type="SAM" id="SignalP"/>
    </source>
</evidence>
<feature type="transmembrane region" description="Helical" evidence="6">
    <location>
        <begin position="812"/>
        <end position="834"/>
    </location>
</feature>
<dbReference type="SUPFAM" id="SSF53955">
    <property type="entry name" value="Lysozyme-like"/>
    <property type="match status" value="1"/>
</dbReference>
<feature type="disulfide bond" evidence="5">
    <location>
        <begin position="227"/>
        <end position="239"/>
    </location>
</feature>
<feature type="domain" description="Chitin-binding type-1" evidence="8">
    <location>
        <begin position="272"/>
        <end position="303"/>
    </location>
</feature>
<keyword evidence="2 7" id="KW-0732">Signal</keyword>
<dbReference type="CDD" id="cd00325">
    <property type="entry name" value="chitinase_GH19"/>
    <property type="match status" value="1"/>
</dbReference>
<keyword evidence="1 5" id="KW-0147">Chitin-binding</keyword>
<feature type="disulfide bond" evidence="5">
    <location>
        <begin position="284"/>
        <end position="296"/>
    </location>
</feature>
<dbReference type="SMART" id="SM00270">
    <property type="entry name" value="ChtBD1"/>
    <property type="match status" value="3"/>
</dbReference>
<evidence type="ECO:0000256" key="5">
    <source>
        <dbReference type="PROSITE-ProRule" id="PRU00261"/>
    </source>
</evidence>
<feature type="signal peptide" evidence="7">
    <location>
        <begin position="1"/>
        <end position="20"/>
    </location>
</feature>
<dbReference type="EMBL" id="JPWU03000436">
    <property type="protein sequence ID" value="KAG2515409.1"/>
    <property type="molecule type" value="Genomic_DNA"/>
</dbReference>
<evidence type="ECO:0000256" key="1">
    <source>
        <dbReference type="ARBA" id="ARBA00022669"/>
    </source>
</evidence>
<feature type="disulfide bond" evidence="5">
    <location>
        <begin position="218"/>
        <end position="233"/>
    </location>
</feature>
<feature type="disulfide bond" evidence="5">
    <location>
        <begin position="497"/>
        <end position="509"/>
    </location>
</feature>
<evidence type="ECO:0000256" key="6">
    <source>
        <dbReference type="SAM" id="Phobius"/>
    </source>
</evidence>
<dbReference type="InterPro" id="IPR018371">
    <property type="entry name" value="Chitin-binding_1_CS"/>
</dbReference>
<sequence>MMISLVSLLVCMLTPNIVTGHGFIVTPELTWVVNPFYDKNAPASFYQSTEAERTLNPLDVYPNLRFIVDRDAPNTNIAAIAANANKKCGMTSTTGTARSISGSFQFGNFPGSPVVPHVGPCEVWVDDVRTTVSRYCLNDFPSWKIPVDMSKCTRATCVVQFIWVATHNPGYEVFKNCFPAIGGGSGTTAPTASPTSSPTSSPTTPSTSCKTAAAGGPCGSANGGAYCPGTQCCSQYGYCGVGSPWCDVNPNAVYNGGKCSAAPKCTVVAPAGGRCGSANSGAYCPGTQCCSQYGYCGVGSPWCDVNSNSVYNASFYQSTEAERTLNPLDVYPNLRFIVDRDAPNTNIAAIAANANKKCGMTSTTGTARSISGSFQFGNFPGSPVVPHVGPCEVWVDDVRTTVSRYCLNDFPSWKIPVDMSKCTRATCVVQFIWVATHNPGYEVFKNCFPAIGGGSGTTAPTASPTSSPTSSPTTPSTSCKTAAAGGPCGSANGGAYCPGTQCCSQYGYCGVGSPWCDVNPNAVYNGEKCIALMLAEDSEEDQDQQVKQAVQAQQDAQISDVNAVILSNGAASLDTIITRHIFDRIFPDIEGSPLTYNGLLEAAQSYTEFGQTPNAAINVLEVAYSLGHIAYTTEDLMYPVERGGSQYNPEKYCQRSSDYGCASGANYYGRDPLYLRWNFNYYECATAIGVDIYTNPDHALQSPTTAWKTAFWTWFHLGIHEMSTLPNAFALSTDKLVGDIERSNSPSVASANAARAAKFKTITKILNAKGVSQLVRSCADDSYELLAAEGNANPIVAKARLMDSETEMHGYLAGWANVAVVWVAMAAFVVVAVIKRTANGPQMYTTFNVENGDYTLLTTFD</sequence>
<feature type="disulfide bond" evidence="5">
    <location>
        <begin position="502"/>
        <end position="516"/>
    </location>
</feature>
<comment type="caution">
    <text evidence="10">The sequence shown here is derived from an EMBL/GenBank/DDBJ whole genome shotgun (WGS) entry which is preliminary data.</text>
</comment>
<feature type="disulfide bond" evidence="5">
    <location>
        <begin position="232"/>
        <end position="246"/>
    </location>
</feature>